<feature type="transmembrane region" description="Helical" evidence="2">
    <location>
        <begin position="866"/>
        <end position="886"/>
    </location>
</feature>
<name>A0A5N5KMS2_9ROSI</name>
<accession>A0A5N5KMS2</accession>
<feature type="transmembrane region" description="Helical" evidence="2">
    <location>
        <begin position="982"/>
        <end position="1000"/>
    </location>
</feature>
<keyword evidence="2" id="KW-0472">Membrane</keyword>
<comment type="caution">
    <text evidence="3">The sequence shown here is derived from an EMBL/GenBank/DDBJ whole genome shotgun (WGS) entry which is preliminary data.</text>
</comment>
<feature type="compositionally biased region" description="Low complexity" evidence="1">
    <location>
        <begin position="312"/>
        <end position="322"/>
    </location>
</feature>
<reference evidence="4" key="1">
    <citation type="journal article" date="2019" name="Gigascience">
        <title>De novo genome assembly of the endangered Acer yangbiense, a plant species with extremely small populations endemic to Yunnan Province, China.</title>
        <authorList>
            <person name="Yang J."/>
            <person name="Wariss H.M."/>
            <person name="Tao L."/>
            <person name="Zhang R."/>
            <person name="Yun Q."/>
            <person name="Hollingsworth P."/>
            <person name="Dao Z."/>
            <person name="Luo G."/>
            <person name="Guo H."/>
            <person name="Ma Y."/>
            <person name="Sun W."/>
        </authorList>
    </citation>
    <scope>NUCLEOTIDE SEQUENCE [LARGE SCALE GENOMIC DNA]</scope>
    <source>
        <strain evidence="4">cv. br00</strain>
    </source>
</reference>
<dbReference type="EMBL" id="VDCV01000012">
    <property type="protein sequence ID" value="KAB5531478.1"/>
    <property type="molecule type" value="Genomic_DNA"/>
</dbReference>
<evidence type="ECO:0008006" key="5">
    <source>
        <dbReference type="Google" id="ProtNLM"/>
    </source>
</evidence>
<organism evidence="3 4">
    <name type="scientific">Salix brachista</name>
    <dbReference type="NCBI Taxonomy" id="2182728"/>
    <lineage>
        <taxon>Eukaryota</taxon>
        <taxon>Viridiplantae</taxon>
        <taxon>Streptophyta</taxon>
        <taxon>Embryophyta</taxon>
        <taxon>Tracheophyta</taxon>
        <taxon>Spermatophyta</taxon>
        <taxon>Magnoliopsida</taxon>
        <taxon>eudicotyledons</taxon>
        <taxon>Gunneridae</taxon>
        <taxon>Pentapetalae</taxon>
        <taxon>rosids</taxon>
        <taxon>fabids</taxon>
        <taxon>Malpighiales</taxon>
        <taxon>Salicaceae</taxon>
        <taxon>Saliceae</taxon>
        <taxon>Salix</taxon>
    </lineage>
</organism>
<dbReference type="CDD" id="cd01059">
    <property type="entry name" value="CCC1_like"/>
    <property type="match status" value="1"/>
</dbReference>
<gene>
    <name evidence="3" type="ORF">DKX38_018148</name>
</gene>
<keyword evidence="2" id="KW-0812">Transmembrane</keyword>
<keyword evidence="4" id="KW-1185">Reference proteome</keyword>
<dbReference type="AlphaFoldDB" id="A0A5N5KMS2"/>
<feature type="compositionally biased region" description="Polar residues" evidence="1">
    <location>
        <begin position="300"/>
        <end position="311"/>
    </location>
</feature>
<dbReference type="PANTHER" id="PTHR38937:SF2">
    <property type="entry name" value="MEMBRANE PROTEIN OF ER BODY-LIKE PROTEIN ISOFORM X1"/>
    <property type="match status" value="1"/>
</dbReference>
<proteinExistence type="predicted"/>
<dbReference type="InterPro" id="IPR052843">
    <property type="entry name" value="ER_body_metal_sequester"/>
</dbReference>
<keyword evidence="2" id="KW-1133">Transmembrane helix</keyword>
<feature type="region of interest" description="Disordered" evidence="1">
    <location>
        <begin position="705"/>
        <end position="728"/>
    </location>
</feature>
<evidence type="ECO:0000256" key="1">
    <source>
        <dbReference type="SAM" id="MobiDB-lite"/>
    </source>
</evidence>
<feature type="compositionally biased region" description="Basic residues" evidence="1">
    <location>
        <begin position="283"/>
        <end position="294"/>
    </location>
</feature>
<protein>
    <recommendedName>
        <fullName evidence="5">Membrane protein of ER body-like protein</fullName>
    </recommendedName>
</protein>
<dbReference type="PANTHER" id="PTHR38937">
    <property type="entry name" value="MEMBRANE PROTEIN OF ER BODY-LIKE PROTEIN"/>
    <property type="match status" value="1"/>
</dbReference>
<evidence type="ECO:0000313" key="3">
    <source>
        <dbReference type="EMBL" id="KAB5531478.1"/>
    </source>
</evidence>
<evidence type="ECO:0000313" key="4">
    <source>
        <dbReference type="Proteomes" id="UP000326939"/>
    </source>
</evidence>
<dbReference type="Proteomes" id="UP000326939">
    <property type="component" value="Chromosome 12"/>
</dbReference>
<feature type="transmembrane region" description="Helical" evidence="2">
    <location>
        <begin position="949"/>
        <end position="970"/>
    </location>
</feature>
<feature type="transmembrane region" description="Helical" evidence="2">
    <location>
        <begin position="913"/>
        <end position="937"/>
    </location>
</feature>
<feature type="compositionally biased region" description="Polar residues" evidence="1">
    <location>
        <begin position="708"/>
        <end position="727"/>
    </location>
</feature>
<evidence type="ECO:0000256" key="2">
    <source>
        <dbReference type="SAM" id="Phobius"/>
    </source>
</evidence>
<feature type="region of interest" description="Disordered" evidence="1">
    <location>
        <begin position="283"/>
        <end position="333"/>
    </location>
</feature>
<sequence>MASPTSSLLGQIPMENQKQKLVPDEEEEVLSLQSRQFQHCSSSDDVNKTCANTALLVDIVSTSGNENGTGTGICSLISSSSINEDSEIPKVGVSSPCAVSPHKHWGGGDKDTDENEEKAHHLNSVYFDQHHDLFSANEMLAFCLNAGADSINGASGVNYGGATCSVLDTSPRYAEVLVKNSEIPKSLVKDVNLQLGENMDNEGSSGSSLTPLEDTFEEQNFKSKPPDSETRVIGDLDLIEEIDQEMTEFDVEKVLEKQNTHDLYCPNCNSCITRRVILRKRRWKNRNARRKPKHAKVDTTVPSELNGNSTYSDANSADSASDPGHDIANICSNDSPTPAVDDHNCDREPDVFRCLSCFSLFIPAGNGFKLFGVSSTENEKVQDPQKISTATTNWFFSIFATHKRKTTTEHVGTGKERLLVTLGNAVLSPRFRNNDIVKTTGMLSRYTVAGNAAVDHTQVHGMNQDASSGFPNNFSSSNGNDHSVMPHAEKTLVKTGEHPEGSYSKPHQSGAGSLNPSTMEPLLLDQSPQGINLKSNLTNRNGILADQNAPLLSVDIASVESSSIAGIVNNMGGASLKGGKGILSSSRETKFTETALISAREKSGDAAGNSVLASGMGKALWSCLFLSNEYKLVCVADGSLMNHAIMDTAQQLPYSLGSMEGLKENAPFRPGQGLLNCLEYSTPKSLIPEQSEIQIDEKFNMAKENEKPLQNGQASSAQGTSLPSQLDSKGGFINDAALKHHEGGRGALNSLSQGTLWPETEKISTGENEVNAAENKNIGNNVIVTIEKESPKRGDSEIVCIDSVEPTSLLNSSNQTNVGERKGAEVGESRKLEILKSIVYGGLIESITSLGVVSSAAGAGAGTLNIIALGLANLIGGLFIIGHNLMDLKNDHSNKVNEQEDRYQETLGRRDNFSLHATLSILSFLIFGLLPPVMYGFSFRKSDDTDLKLAAVSGASLFFIILLAIGKAHIQRKQPKPYISTVLYFFCTGLMASGASYLVGDLISKLLQKISGFESNLPISELKPTTAWAS</sequence>